<reference evidence="2" key="1">
    <citation type="journal article" date="2017" name="Front. Plant Sci.">
        <title>Climate Clever Clovers: New Paradigm to Reduce the Environmental Footprint of Ruminants by Breeding Low Methanogenic Forages Utilizing Haplotype Variation.</title>
        <authorList>
            <person name="Kaur P."/>
            <person name="Appels R."/>
            <person name="Bayer P.E."/>
            <person name="Keeble-Gagnere G."/>
            <person name="Wang J."/>
            <person name="Hirakawa H."/>
            <person name="Shirasawa K."/>
            <person name="Vercoe P."/>
            <person name="Stefanova K."/>
            <person name="Durmic Z."/>
            <person name="Nichols P."/>
            <person name="Revell C."/>
            <person name="Isobe S.N."/>
            <person name="Edwards D."/>
            <person name="Erskine W."/>
        </authorList>
    </citation>
    <scope>NUCLEOTIDE SEQUENCE [LARGE SCALE GENOMIC DNA]</scope>
    <source>
        <strain evidence="2">cv. Daliak</strain>
    </source>
</reference>
<evidence type="ECO:0000313" key="1">
    <source>
        <dbReference type="EMBL" id="GAU28501.1"/>
    </source>
</evidence>
<dbReference type="EMBL" id="DF973374">
    <property type="protein sequence ID" value="GAU28501.1"/>
    <property type="molecule type" value="Genomic_DNA"/>
</dbReference>
<name>A0A2Z6M9B7_TRISU</name>
<dbReference type="AlphaFoldDB" id="A0A2Z6M9B7"/>
<keyword evidence="2" id="KW-1185">Reference proteome</keyword>
<protein>
    <submittedName>
        <fullName evidence="1">Uncharacterized protein</fullName>
    </submittedName>
</protein>
<accession>A0A2Z6M9B7</accession>
<evidence type="ECO:0000313" key="2">
    <source>
        <dbReference type="Proteomes" id="UP000242715"/>
    </source>
</evidence>
<organism evidence="1 2">
    <name type="scientific">Trifolium subterraneum</name>
    <name type="common">Subterranean clover</name>
    <dbReference type="NCBI Taxonomy" id="3900"/>
    <lineage>
        <taxon>Eukaryota</taxon>
        <taxon>Viridiplantae</taxon>
        <taxon>Streptophyta</taxon>
        <taxon>Embryophyta</taxon>
        <taxon>Tracheophyta</taxon>
        <taxon>Spermatophyta</taxon>
        <taxon>Magnoliopsida</taxon>
        <taxon>eudicotyledons</taxon>
        <taxon>Gunneridae</taxon>
        <taxon>Pentapetalae</taxon>
        <taxon>rosids</taxon>
        <taxon>fabids</taxon>
        <taxon>Fabales</taxon>
        <taxon>Fabaceae</taxon>
        <taxon>Papilionoideae</taxon>
        <taxon>50 kb inversion clade</taxon>
        <taxon>NPAAA clade</taxon>
        <taxon>Hologalegina</taxon>
        <taxon>IRL clade</taxon>
        <taxon>Trifolieae</taxon>
        <taxon>Trifolium</taxon>
    </lineage>
</organism>
<proteinExistence type="predicted"/>
<gene>
    <name evidence="1" type="ORF">TSUD_156580</name>
</gene>
<sequence length="68" mass="7596">MPLLSYHPGFLLIEKDIGRDAMLTCSGLFVSSPVGCLLQNVMDIDVRETLELHAVLCCCTRYSYNLES</sequence>
<dbReference type="Proteomes" id="UP000242715">
    <property type="component" value="Unassembled WGS sequence"/>
</dbReference>